<dbReference type="PANTHER" id="PTHR48079:SF6">
    <property type="entry name" value="NAD(P)-BINDING DOMAIN-CONTAINING PROTEIN-RELATED"/>
    <property type="match status" value="1"/>
</dbReference>
<protein>
    <recommendedName>
        <fullName evidence="1">NAD-dependent epimerase/dehydratase domain-containing protein</fullName>
    </recommendedName>
</protein>
<evidence type="ECO:0000259" key="1">
    <source>
        <dbReference type="Pfam" id="PF01370"/>
    </source>
</evidence>
<dbReference type="AlphaFoldDB" id="A0A2D0ABS1"/>
<dbReference type="SUPFAM" id="SSF51735">
    <property type="entry name" value="NAD(P)-binding Rossmann-fold domains"/>
    <property type="match status" value="1"/>
</dbReference>
<evidence type="ECO:0000313" key="2">
    <source>
        <dbReference type="EMBL" id="OWO96309.1"/>
    </source>
</evidence>
<comment type="caution">
    <text evidence="2">The sequence shown here is derived from an EMBL/GenBank/DDBJ whole genome shotgun (WGS) entry which is preliminary data.</text>
</comment>
<dbReference type="RefSeq" id="WP_088392023.1">
    <property type="nucleotide sequence ID" value="NZ_MXPU01000003.1"/>
</dbReference>
<proteinExistence type="predicted"/>
<dbReference type="EMBL" id="MXPU01000003">
    <property type="protein sequence ID" value="OWO96309.1"/>
    <property type="molecule type" value="Genomic_DNA"/>
</dbReference>
<dbReference type="Gene3D" id="3.40.50.720">
    <property type="entry name" value="NAD(P)-binding Rossmann-like Domain"/>
    <property type="match status" value="1"/>
</dbReference>
<dbReference type="InterPro" id="IPR036291">
    <property type="entry name" value="NAD(P)-bd_dom_sf"/>
</dbReference>
<sequence>MNGETKITALVLGATGGIGGAIARRLRARGWRIRALNRDAAKASKNEPAFEWLQGDAMNAGDVLKAAEGVGLIVHAVNPPGYRDWERLVLPMLDNTIAAARVAGARIVLPGNVYNFGPDALQSPTEESPQHPLTKKGAIRVEMEKRLKAASQSGTGAIVVRAGDFFGPGATANSWFSSGLVTPGKPVGTIKNLGRRGIGHQWTYLPDMAETITRLIERADQLPPFAVYHMDGFWDADGMQMAEAIKRVAGGKAKIGRFPWWIVPLAAPFVPLMREINEMRYLWKVPLRMNNAKLVAELGEEPQTPIDEAVRASLVALGCLPEAHRDTAAAFIGHTLQKAP</sequence>
<feature type="domain" description="NAD-dependent epimerase/dehydratase" evidence="1">
    <location>
        <begin position="9"/>
        <end position="224"/>
    </location>
</feature>
<dbReference type="GO" id="GO:0005737">
    <property type="term" value="C:cytoplasm"/>
    <property type="evidence" value="ECO:0007669"/>
    <property type="project" value="TreeGrafter"/>
</dbReference>
<gene>
    <name evidence="2" type="ORF">B5E41_06070</name>
</gene>
<dbReference type="Pfam" id="PF01370">
    <property type="entry name" value="Epimerase"/>
    <property type="match status" value="1"/>
</dbReference>
<dbReference type="InterPro" id="IPR001509">
    <property type="entry name" value="Epimerase_deHydtase"/>
</dbReference>
<dbReference type="PANTHER" id="PTHR48079">
    <property type="entry name" value="PROTEIN YEEZ"/>
    <property type="match status" value="1"/>
</dbReference>
<dbReference type="Proteomes" id="UP000197269">
    <property type="component" value="Unassembled WGS sequence"/>
</dbReference>
<name>A0A2D0ABS1_9HYPH</name>
<dbReference type="InterPro" id="IPR051783">
    <property type="entry name" value="NAD(P)-dependent_oxidoreduct"/>
</dbReference>
<organism evidence="2 3">
    <name type="scientific">Rhizobium esperanzae</name>
    <dbReference type="NCBI Taxonomy" id="1967781"/>
    <lineage>
        <taxon>Bacteria</taxon>
        <taxon>Pseudomonadati</taxon>
        <taxon>Pseudomonadota</taxon>
        <taxon>Alphaproteobacteria</taxon>
        <taxon>Hyphomicrobiales</taxon>
        <taxon>Rhizobiaceae</taxon>
        <taxon>Rhizobium/Agrobacterium group</taxon>
        <taxon>Rhizobium</taxon>
    </lineage>
</organism>
<evidence type="ECO:0000313" key="3">
    <source>
        <dbReference type="Proteomes" id="UP000197269"/>
    </source>
</evidence>
<reference evidence="2 3" key="1">
    <citation type="submission" date="2017-03" db="EMBL/GenBank/DDBJ databases">
        <title>Genome of strain Rhizobium sp. CNPSo 668.</title>
        <authorList>
            <person name="Ribeiro R."/>
        </authorList>
    </citation>
    <scope>NUCLEOTIDE SEQUENCE [LARGE SCALE GENOMIC DNA]</scope>
    <source>
        <strain evidence="2 3">CNPSo 668</strain>
    </source>
</reference>
<accession>A0A2D0ABS1</accession>
<dbReference type="GO" id="GO:0004029">
    <property type="term" value="F:aldehyde dehydrogenase (NAD+) activity"/>
    <property type="evidence" value="ECO:0007669"/>
    <property type="project" value="TreeGrafter"/>
</dbReference>